<evidence type="ECO:0000313" key="1">
    <source>
        <dbReference type="EMBL" id="ESW36704.1"/>
    </source>
</evidence>
<evidence type="ECO:0000313" key="2">
    <source>
        <dbReference type="Proteomes" id="UP000018511"/>
    </source>
</evidence>
<reference evidence="1 2" key="1">
    <citation type="submission" date="2013-10" db="EMBL/GenBank/DDBJ databases">
        <title>Whole Genome Shotgun Sequence of Pseudomonas taiwanensis SJ9.</title>
        <authorList>
            <person name="Hong S.-J."/>
            <person name="Shin J.-H."/>
        </authorList>
    </citation>
    <scope>NUCLEOTIDE SEQUENCE [LARGE SCALE GENOMIC DNA]</scope>
    <source>
        <strain evidence="1 2">SJ9</strain>
    </source>
</reference>
<dbReference type="EMBL" id="AXUP01000512">
    <property type="protein sequence ID" value="ESW36704.1"/>
    <property type="molecule type" value="Genomic_DNA"/>
</dbReference>
<gene>
    <name evidence="1" type="ORF">O164_28635</name>
</gene>
<proteinExistence type="predicted"/>
<name>V7D342_9PSED</name>
<protein>
    <submittedName>
        <fullName evidence="1">Uncharacterized protein</fullName>
    </submittedName>
</protein>
<dbReference type="AlphaFoldDB" id="V7D342"/>
<organism evidence="1 2">
    <name type="scientific">Pseudomonas taiwanensis SJ9</name>
    <dbReference type="NCBI Taxonomy" id="1388762"/>
    <lineage>
        <taxon>Bacteria</taxon>
        <taxon>Pseudomonadati</taxon>
        <taxon>Pseudomonadota</taxon>
        <taxon>Gammaproteobacteria</taxon>
        <taxon>Pseudomonadales</taxon>
        <taxon>Pseudomonadaceae</taxon>
        <taxon>Pseudomonas</taxon>
    </lineage>
</organism>
<dbReference type="Proteomes" id="UP000018511">
    <property type="component" value="Unassembled WGS sequence"/>
</dbReference>
<accession>V7D342</accession>
<sequence>MPTRQLIDWSYTAQQRNTVIAMPKFVDIALSTLPGTNPAGVSAGDCWLAKKKSKLLDISVHLKKAEHKLIARSDLVPVLQPEPKFGLLTPTHYPRFVEIFPPNLNEPYTAESPITLRCE</sequence>
<comment type="caution">
    <text evidence="1">The sequence shown here is derived from an EMBL/GenBank/DDBJ whole genome shotgun (WGS) entry which is preliminary data.</text>
</comment>